<gene>
    <name evidence="2" type="ORF">SAMN06265360_101317</name>
</gene>
<proteinExistence type="predicted"/>
<organism evidence="2 3">
    <name type="scientific">Haloechinothrix alba</name>
    <dbReference type="NCBI Taxonomy" id="664784"/>
    <lineage>
        <taxon>Bacteria</taxon>
        <taxon>Bacillati</taxon>
        <taxon>Actinomycetota</taxon>
        <taxon>Actinomycetes</taxon>
        <taxon>Pseudonocardiales</taxon>
        <taxon>Pseudonocardiaceae</taxon>
        <taxon>Haloechinothrix</taxon>
    </lineage>
</organism>
<accession>A0A238V6N2</accession>
<feature type="compositionally biased region" description="Basic residues" evidence="1">
    <location>
        <begin position="207"/>
        <end position="216"/>
    </location>
</feature>
<evidence type="ECO:0000313" key="3">
    <source>
        <dbReference type="Proteomes" id="UP000198348"/>
    </source>
</evidence>
<dbReference type="EMBL" id="FZNW01000001">
    <property type="protein sequence ID" value="SNR29179.1"/>
    <property type="molecule type" value="Genomic_DNA"/>
</dbReference>
<reference evidence="2 3" key="1">
    <citation type="submission" date="2017-06" db="EMBL/GenBank/DDBJ databases">
        <authorList>
            <person name="Kim H.J."/>
            <person name="Triplett B.A."/>
        </authorList>
    </citation>
    <scope>NUCLEOTIDE SEQUENCE [LARGE SCALE GENOMIC DNA]</scope>
    <source>
        <strain evidence="2 3">DSM 45207</strain>
    </source>
</reference>
<evidence type="ECO:0000313" key="2">
    <source>
        <dbReference type="EMBL" id="SNR29179.1"/>
    </source>
</evidence>
<keyword evidence="3" id="KW-1185">Reference proteome</keyword>
<sequence length="216" mass="23858">MSESEPAYATVEAIAGLASEVDGLRRRIETLDHIRRRVDELATLVDQLAAHVNTTGGAAEPEPVPSWLMLPADRSEAGRVLGELVAWLHAVLLRYSDAAAALPECWMWHPDVVEELLWLMHTWLAAYQGERASIALAADWHDRYRPGVIRRIKTVAGACSLENHSPPAERTPVPLSDAAERIAAWWAGHRDEPAPEPTEEQFAATRSLRRGGGGRR</sequence>
<dbReference type="Proteomes" id="UP000198348">
    <property type="component" value="Unassembled WGS sequence"/>
</dbReference>
<protein>
    <recommendedName>
        <fullName evidence="4">DUF4913 domain-containing protein</fullName>
    </recommendedName>
</protein>
<dbReference type="RefSeq" id="WP_245818484.1">
    <property type="nucleotide sequence ID" value="NZ_FZNW01000001.1"/>
</dbReference>
<feature type="region of interest" description="Disordered" evidence="1">
    <location>
        <begin position="187"/>
        <end position="216"/>
    </location>
</feature>
<name>A0A238V6N2_9PSEU</name>
<evidence type="ECO:0000256" key="1">
    <source>
        <dbReference type="SAM" id="MobiDB-lite"/>
    </source>
</evidence>
<evidence type="ECO:0008006" key="4">
    <source>
        <dbReference type="Google" id="ProtNLM"/>
    </source>
</evidence>
<dbReference type="AlphaFoldDB" id="A0A238V6N2"/>